<evidence type="ECO:0000313" key="4">
    <source>
        <dbReference type="EMBL" id="KAL3234906.1"/>
    </source>
</evidence>
<dbReference type="Pfam" id="PF00498">
    <property type="entry name" value="FHA"/>
    <property type="match status" value="1"/>
</dbReference>
<dbReference type="PANTHER" id="PTHR15715">
    <property type="entry name" value="CENTROSOMAL PROTEIN OF 170 KDA"/>
    <property type="match status" value="1"/>
</dbReference>
<dbReference type="Gene3D" id="2.60.200.20">
    <property type="match status" value="1"/>
</dbReference>
<gene>
    <name evidence="4" type="ORF">RNJ44_02694</name>
</gene>
<dbReference type="Proteomes" id="UP001623330">
    <property type="component" value="Unassembled WGS sequence"/>
</dbReference>
<dbReference type="InterPro" id="IPR051176">
    <property type="entry name" value="Cent_Immune-Sig_Mod"/>
</dbReference>
<reference evidence="4 5" key="1">
    <citation type="submission" date="2024-05" db="EMBL/GenBank/DDBJ databases">
        <title>Long read based assembly of the Candida bracarensis genome reveals expanded adhesin content.</title>
        <authorList>
            <person name="Marcet-Houben M."/>
            <person name="Ksiezopolska E."/>
            <person name="Gabaldon T."/>
        </authorList>
    </citation>
    <scope>NUCLEOTIDE SEQUENCE [LARGE SCALE GENOMIC DNA]</scope>
    <source>
        <strain evidence="4 5">CBM6</strain>
    </source>
</reference>
<dbReference type="PANTHER" id="PTHR15715:SF37">
    <property type="entry name" value="LD47843P"/>
    <property type="match status" value="1"/>
</dbReference>
<evidence type="ECO:0000259" key="3">
    <source>
        <dbReference type="PROSITE" id="PS50006"/>
    </source>
</evidence>
<evidence type="ECO:0000256" key="1">
    <source>
        <dbReference type="SAM" id="Coils"/>
    </source>
</evidence>
<dbReference type="InterPro" id="IPR008984">
    <property type="entry name" value="SMAD_FHA_dom_sf"/>
</dbReference>
<dbReference type="InterPro" id="IPR000253">
    <property type="entry name" value="FHA_dom"/>
</dbReference>
<keyword evidence="5" id="KW-1185">Reference proteome</keyword>
<sequence>MHPSTVPDGNGARSPVNGKKKEEKRPMGRNRSNSRSSGSRTVMDIDEMNSEFMRTSPLKQVTAQPIGGAAGSATSPVHVGLSPDHGLTLPRAAVDEEINSNIKQFTNIIVLKSLNDTFETKFLVVPYKPDGLKLGRPVASGKAGGGSQIRPDNGNFDSRVLSRNHALLSCDPENGKIHIRDLKSSNGTFVNGERIDQSYTELKIGDTIDLGTDIDTKLEHRKISAIVEDISVIPLVGGYQSSYPSSSRQVSGKEETLPILDTAMKNTATVEPGHTVNKNIAGPIVANNQESAVSVTTAQRAAFEAAMFGDVVNVDLDDEVLGVQTEILSGIFVNNSVGTSPNLVNTIKTLTTELALEKQEAAKLKSMENFLVNFTTKLDLVKVNMEQTNEKYLTKLQDSLRQNLSEQHNKLINECLDRKIKLDEENRRLRERSEGIIAHKQEELDILEKEIKEVEDGLERERKLHLLLEKQEKMVSSSKYLLNGGTKNANTLRNTDLTSNKILVTAAVTVGIVAAALKWRPWNS</sequence>
<protein>
    <submittedName>
        <fullName evidence="4">Vacuolar protein sorting-associated protein 64</fullName>
    </submittedName>
</protein>
<feature type="domain" description="FHA" evidence="3">
    <location>
        <begin position="132"/>
        <end position="195"/>
    </location>
</feature>
<comment type="caution">
    <text evidence="4">The sequence shown here is derived from an EMBL/GenBank/DDBJ whole genome shotgun (WGS) entry which is preliminary data.</text>
</comment>
<dbReference type="SMART" id="SM00240">
    <property type="entry name" value="FHA"/>
    <property type="match status" value="1"/>
</dbReference>
<feature type="compositionally biased region" description="Low complexity" evidence="2">
    <location>
        <begin position="29"/>
        <end position="40"/>
    </location>
</feature>
<organism evidence="4 5">
    <name type="scientific">Nakaseomyces bracarensis</name>
    <dbReference type="NCBI Taxonomy" id="273131"/>
    <lineage>
        <taxon>Eukaryota</taxon>
        <taxon>Fungi</taxon>
        <taxon>Dikarya</taxon>
        <taxon>Ascomycota</taxon>
        <taxon>Saccharomycotina</taxon>
        <taxon>Saccharomycetes</taxon>
        <taxon>Saccharomycetales</taxon>
        <taxon>Saccharomycetaceae</taxon>
        <taxon>Nakaseomyces</taxon>
    </lineage>
</organism>
<name>A0ABR4P047_9SACH</name>
<dbReference type="EMBL" id="JBEVYD010000002">
    <property type="protein sequence ID" value="KAL3234906.1"/>
    <property type="molecule type" value="Genomic_DNA"/>
</dbReference>
<evidence type="ECO:0000313" key="5">
    <source>
        <dbReference type="Proteomes" id="UP001623330"/>
    </source>
</evidence>
<accession>A0ABR4P047</accession>
<dbReference type="SUPFAM" id="SSF49879">
    <property type="entry name" value="SMAD/FHA domain"/>
    <property type="match status" value="1"/>
</dbReference>
<dbReference type="PROSITE" id="PS50006">
    <property type="entry name" value="FHA_DOMAIN"/>
    <property type="match status" value="1"/>
</dbReference>
<evidence type="ECO:0000256" key="2">
    <source>
        <dbReference type="SAM" id="MobiDB-lite"/>
    </source>
</evidence>
<keyword evidence="1" id="KW-0175">Coiled coil</keyword>
<feature type="coiled-coil region" evidence="1">
    <location>
        <begin position="412"/>
        <end position="464"/>
    </location>
</feature>
<feature type="region of interest" description="Disordered" evidence="2">
    <location>
        <begin position="1"/>
        <end position="42"/>
    </location>
</feature>
<proteinExistence type="predicted"/>